<keyword evidence="9" id="KW-0732">Signal</keyword>
<dbReference type="GO" id="GO:0031982">
    <property type="term" value="C:vesicle"/>
    <property type="evidence" value="ECO:0007669"/>
    <property type="project" value="TreeGrafter"/>
</dbReference>
<dbReference type="GO" id="GO:0005615">
    <property type="term" value="C:extracellular space"/>
    <property type="evidence" value="ECO:0007669"/>
    <property type="project" value="TreeGrafter"/>
</dbReference>
<evidence type="ECO:0000256" key="6">
    <source>
        <dbReference type="ARBA" id="ARBA00022704"/>
    </source>
</evidence>
<comment type="similarity">
    <text evidence="2">Belongs to the cystatin family.</text>
</comment>
<evidence type="ECO:0000259" key="10">
    <source>
        <dbReference type="SMART" id="SM00043"/>
    </source>
</evidence>
<reference evidence="12" key="1">
    <citation type="submission" date="2025-08" db="UniProtKB">
        <authorList>
            <consortium name="RefSeq"/>
        </authorList>
    </citation>
    <scope>IDENTIFICATION</scope>
</reference>
<dbReference type="PROSITE" id="PS51257">
    <property type="entry name" value="PROKAR_LIPOPROTEIN"/>
    <property type="match status" value="1"/>
</dbReference>
<dbReference type="SMART" id="SM00043">
    <property type="entry name" value="CY"/>
    <property type="match status" value="1"/>
</dbReference>
<dbReference type="InterPro" id="IPR000010">
    <property type="entry name" value="Cystatin_dom"/>
</dbReference>
<proteinExistence type="inferred from homology"/>
<evidence type="ECO:0000256" key="9">
    <source>
        <dbReference type="SAM" id="SignalP"/>
    </source>
</evidence>
<keyword evidence="4" id="KW-0964">Secreted</keyword>
<protein>
    <recommendedName>
        <fullName evidence="3">Cystatin</fullName>
    </recommendedName>
</protein>
<evidence type="ECO:0000256" key="1">
    <source>
        <dbReference type="ARBA" id="ARBA00004613"/>
    </source>
</evidence>
<sequence length="136" mass="14943">MALLRGLLVCSVLLLSCICKQALGTRLLGGRENASPEEPGVQAALQFAMNEYNRGSNDMYASRVSEVVEAQKQLVSGVKYYLTVKIGRTVCRKGISDLENCAFHDTPKLAQTMTCTFEVYSIPWINTISLQKSSCT</sequence>
<dbReference type="CDD" id="cd00042">
    <property type="entry name" value="CY"/>
    <property type="match status" value="1"/>
</dbReference>
<dbReference type="PANTHER" id="PTHR46186">
    <property type="entry name" value="CYSTATIN"/>
    <property type="match status" value="1"/>
</dbReference>
<dbReference type="PANTHER" id="PTHR46186:SF2">
    <property type="entry name" value="CYSTATIN"/>
    <property type="match status" value="1"/>
</dbReference>
<comment type="function">
    <text evidence="8">Inhibits various C1 cysteine proteases including cathepsin L, papain and cathepsin B. This protein has no toxic activity and its function in the venom is unknown. It may play a role as a housekeeping or regulatory protein.</text>
</comment>
<dbReference type="Proteomes" id="UP000504612">
    <property type="component" value="Unplaced"/>
</dbReference>
<keyword evidence="5" id="KW-0646">Protease inhibitor</keyword>
<feature type="chain" id="PRO_5026873044" description="Cystatin" evidence="9">
    <location>
        <begin position="25"/>
        <end position="136"/>
    </location>
</feature>
<dbReference type="GeneID" id="113415235"/>
<dbReference type="AlphaFoldDB" id="A0A6J1UBJ5"/>
<evidence type="ECO:0000256" key="7">
    <source>
        <dbReference type="ARBA" id="ARBA00023157"/>
    </source>
</evidence>
<dbReference type="GO" id="GO:0004869">
    <property type="term" value="F:cysteine-type endopeptidase inhibitor activity"/>
    <property type="evidence" value="ECO:0007669"/>
    <property type="project" value="UniProtKB-KW"/>
</dbReference>
<dbReference type="PROSITE" id="PS00287">
    <property type="entry name" value="CYSTATIN"/>
    <property type="match status" value="1"/>
</dbReference>
<feature type="domain" description="Cystatin" evidence="10">
    <location>
        <begin position="26"/>
        <end position="136"/>
    </location>
</feature>
<dbReference type="Gene3D" id="3.10.450.10">
    <property type="match status" value="1"/>
</dbReference>
<keyword evidence="6" id="KW-0789">Thiol protease inhibitor</keyword>
<evidence type="ECO:0000256" key="3">
    <source>
        <dbReference type="ARBA" id="ARBA00021058"/>
    </source>
</evidence>
<dbReference type="FunFam" id="3.10.450.10:FF:000004">
    <property type="entry name" value="Cystatin C"/>
    <property type="match status" value="1"/>
</dbReference>
<dbReference type="KEGG" id="nss:113415235"/>
<comment type="subcellular location">
    <subcellularLocation>
        <location evidence="1">Secreted</location>
    </subcellularLocation>
</comment>
<dbReference type="InterPro" id="IPR046350">
    <property type="entry name" value="Cystatin_sf"/>
</dbReference>
<dbReference type="InterPro" id="IPR018073">
    <property type="entry name" value="Prot_inh_cystat_CS"/>
</dbReference>
<dbReference type="GO" id="GO:0005737">
    <property type="term" value="C:cytoplasm"/>
    <property type="evidence" value="ECO:0007669"/>
    <property type="project" value="TreeGrafter"/>
</dbReference>
<organism evidence="11 12">
    <name type="scientific">Notechis scutatus</name>
    <name type="common">mainland tiger snake</name>
    <dbReference type="NCBI Taxonomy" id="8663"/>
    <lineage>
        <taxon>Eukaryota</taxon>
        <taxon>Metazoa</taxon>
        <taxon>Chordata</taxon>
        <taxon>Craniata</taxon>
        <taxon>Vertebrata</taxon>
        <taxon>Euteleostomi</taxon>
        <taxon>Lepidosauria</taxon>
        <taxon>Squamata</taxon>
        <taxon>Bifurcata</taxon>
        <taxon>Unidentata</taxon>
        <taxon>Episquamata</taxon>
        <taxon>Toxicofera</taxon>
        <taxon>Serpentes</taxon>
        <taxon>Colubroidea</taxon>
        <taxon>Elapidae</taxon>
        <taxon>Hydrophiinae</taxon>
        <taxon>Notechis</taxon>
    </lineage>
</organism>
<dbReference type="Pfam" id="PF00031">
    <property type="entry name" value="Cystatin"/>
    <property type="match status" value="1"/>
</dbReference>
<dbReference type="SUPFAM" id="SSF54403">
    <property type="entry name" value="Cystatin/monellin"/>
    <property type="match status" value="1"/>
</dbReference>
<keyword evidence="7" id="KW-1015">Disulfide bond</keyword>
<evidence type="ECO:0000313" key="11">
    <source>
        <dbReference type="Proteomes" id="UP000504612"/>
    </source>
</evidence>
<accession>A0A6J1UBJ5</accession>
<evidence type="ECO:0000256" key="5">
    <source>
        <dbReference type="ARBA" id="ARBA00022690"/>
    </source>
</evidence>
<feature type="signal peptide" evidence="9">
    <location>
        <begin position="1"/>
        <end position="24"/>
    </location>
</feature>
<name>A0A6J1UBJ5_9SAUR</name>
<evidence type="ECO:0000256" key="4">
    <source>
        <dbReference type="ARBA" id="ARBA00022525"/>
    </source>
</evidence>
<evidence type="ECO:0000313" key="12">
    <source>
        <dbReference type="RefSeq" id="XP_026528316.1"/>
    </source>
</evidence>
<evidence type="ECO:0000256" key="2">
    <source>
        <dbReference type="ARBA" id="ARBA00009403"/>
    </source>
</evidence>
<dbReference type="RefSeq" id="XP_026528316.1">
    <property type="nucleotide sequence ID" value="XM_026672531.1"/>
</dbReference>
<keyword evidence="11" id="KW-1185">Reference proteome</keyword>
<gene>
    <name evidence="12" type="primary">LOC113415235</name>
</gene>
<evidence type="ECO:0000256" key="8">
    <source>
        <dbReference type="ARBA" id="ARBA00024754"/>
    </source>
</evidence>